<evidence type="ECO:0000313" key="3">
    <source>
        <dbReference type="Proteomes" id="UP000522688"/>
    </source>
</evidence>
<reference evidence="2 3" key="1">
    <citation type="submission" date="2020-07" db="EMBL/GenBank/DDBJ databases">
        <title>Sequencing the genomes of 1000 actinobacteria strains.</title>
        <authorList>
            <person name="Klenk H.-P."/>
        </authorList>
    </citation>
    <scope>NUCLEOTIDE SEQUENCE [LARGE SCALE GENOMIC DNA]</scope>
    <source>
        <strain evidence="2 3">DSM 10309</strain>
    </source>
</reference>
<organism evidence="2 3">
    <name type="scientific">Frigoribacterium faeni</name>
    <dbReference type="NCBI Taxonomy" id="145483"/>
    <lineage>
        <taxon>Bacteria</taxon>
        <taxon>Bacillati</taxon>
        <taxon>Actinomycetota</taxon>
        <taxon>Actinomycetes</taxon>
        <taxon>Micrococcales</taxon>
        <taxon>Microbacteriaceae</taxon>
        <taxon>Frigoribacterium</taxon>
    </lineage>
</organism>
<evidence type="ECO:0000313" key="2">
    <source>
        <dbReference type="EMBL" id="MBA8813168.1"/>
    </source>
</evidence>
<dbReference type="EMBL" id="JACGWW010000002">
    <property type="protein sequence ID" value="MBA8813168.1"/>
    <property type="molecule type" value="Genomic_DNA"/>
</dbReference>
<gene>
    <name evidence="2" type="ORF">FB463_001417</name>
</gene>
<feature type="compositionally biased region" description="Gly residues" evidence="1">
    <location>
        <begin position="108"/>
        <end position="126"/>
    </location>
</feature>
<dbReference type="Proteomes" id="UP000522688">
    <property type="component" value="Unassembled WGS sequence"/>
</dbReference>
<dbReference type="AlphaFoldDB" id="A0A7W3JHZ8"/>
<evidence type="ECO:0000256" key="1">
    <source>
        <dbReference type="SAM" id="MobiDB-lite"/>
    </source>
</evidence>
<sequence>MADLEVDESALSAVASAVSAARYGIGFDPEVTRGTIDAVGVAGVAEAIDDTTRAFARRAELLADALERLRGFPAVFVREFAVTETMLVAGVRAGAAAAGGAATAAGAAGAGAGSASGAAGVGGEGR</sequence>
<comment type="caution">
    <text evidence="2">The sequence shown here is derived from an EMBL/GenBank/DDBJ whole genome shotgun (WGS) entry which is preliminary data.</text>
</comment>
<feature type="region of interest" description="Disordered" evidence="1">
    <location>
        <begin position="107"/>
        <end position="126"/>
    </location>
</feature>
<name>A0A7W3JHZ8_9MICO</name>
<proteinExistence type="predicted"/>
<dbReference type="RefSeq" id="WP_146856720.1">
    <property type="nucleotide sequence ID" value="NZ_BAAAHR010000002.1"/>
</dbReference>
<accession>A0A7W3JHZ8</accession>
<protein>
    <submittedName>
        <fullName evidence="2">Putative membrane protein</fullName>
    </submittedName>
</protein>